<evidence type="ECO:0000313" key="7">
    <source>
        <dbReference type="EMBL" id="KAF8883890.1"/>
    </source>
</evidence>
<sequence>MFNSFNPELSIFHRRTSPQSTRTLDILKAAVSGPYPHTDPKNPALDFDLQVVERPPTADQLKVILSYLPSPATNPAMAFLSAHYTAPTATNAPVTVAGIAELAQKNPDVLKWPIVVDWLDGQAAVGDVDGVKKILERLRQKRDGEIKG</sequence>
<keyword evidence="5" id="KW-0560">Oxidoreductase</keyword>
<evidence type="ECO:0000256" key="3">
    <source>
        <dbReference type="ARBA" id="ARBA00009734"/>
    </source>
</evidence>
<dbReference type="Gene3D" id="3.40.30.10">
    <property type="entry name" value="Glutaredoxin"/>
    <property type="match status" value="1"/>
</dbReference>
<comment type="similarity">
    <text evidence="3">Belongs to the FMP46 family.</text>
</comment>
<keyword evidence="4" id="KW-0809">Transit peptide</keyword>
<evidence type="ECO:0000256" key="6">
    <source>
        <dbReference type="ARBA" id="ARBA00023128"/>
    </source>
</evidence>
<dbReference type="Pfam" id="PF07955">
    <property type="entry name" value="DUF1687"/>
    <property type="match status" value="1"/>
</dbReference>
<dbReference type="AlphaFoldDB" id="A0A9P5TI80"/>
<dbReference type="EMBL" id="JADNYJ010000112">
    <property type="protein sequence ID" value="KAF8883890.1"/>
    <property type="molecule type" value="Genomic_DNA"/>
</dbReference>
<accession>A0A9P5TI80</accession>
<organism evidence="7 8">
    <name type="scientific">Gymnopilus junonius</name>
    <name type="common">Spectacular rustgill mushroom</name>
    <name type="synonym">Gymnopilus spectabilis subsp. junonius</name>
    <dbReference type="NCBI Taxonomy" id="109634"/>
    <lineage>
        <taxon>Eukaryota</taxon>
        <taxon>Fungi</taxon>
        <taxon>Dikarya</taxon>
        <taxon>Basidiomycota</taxon>
        <taxon>Agaricomycotina</taxon>
        <taxon>Agaricomycetes</taxon>
        <taxon>Agaricomycetidae</taxon>
        <taxon>Agaricales</taxon>
        <taxon>Agaricineae</taxon>
        <taxon>Hymenogastraceae</taxon>
        <taxon>Gymnopilus</taxon>
    </lineage>
</organism>
<dbReference type="Proteomes" id="UP000724874">
    <property type="component" value="Unassembled WGS sequence"/>
</dbReference>
<evidence type="ECO:0000256" key="5">
    <source>
        <dbReference type="ARBA" id="ARBA00023002"/>
    </source>
</evidence>
<dbReference type="PANTHER" id="PTHR28071">
    <property type="entry name" value="REDOX PROTEIN FMP46, MITOCHONDRIAL-RELATED"/>
    <property type="match status" value="1"/>
</dbReference>
<evidence type="ECO:0000256" key="1">
    <source>
        <dbReference type="ARBA" id="ARBA00002963"/>
    </source>
</evidence>
<dbReference type="GO" id="GO:0005739">
    <property type="term" value="C:mitochondrion"/>
    <property type="evidence" value="ECO:0007669"/>
    <property type="project" value="UniProtKB-SubCell"/>
</dbReference>
<comment type="caution">
    <text evidence="7">The sequence shown here is derived from an EMBL/GenBank/DDBJ whole genome shotgun (WGS) entry which is preliminary data.</text>
</comment>
<dbReference type="SUPFAM" id="SSF52833">
    <property type="entry name" value="Thioredoxin-like"/>
    <property type="match status" value="1"/>
</dbReference>
<dbReference type="OrthoDB" id="59229at2759"/>
<evidence type="ECO:0000256" key="2">
    <source>
        <dbReference type="ARBA" id="ARBA00004173"/>
    </source>
</evidence>
<comment type="function">
    <text evidence="1">Putative mitochondrial redox protein which could be involved in the reduction of small toxic molecules.</text>
</comment>
<dbReference type="PANTHER" id="PTHR28071:SF1">
    <property type="entry name" value="REDOX PROTEIN FMP46, MITOCHONDRIAL-RELATED"/>
    <property type="match status" value="1"/>
</dbReference>
<evidence type="ECO:0000313" key="8">
    <source>
        <dbReference type="Proteomes" id="UP000724874"/>
    </source>
</evidence>
<proteinExistence type="inferred from homology"/>
<dbReference type="InterPro" id="IPR036249">
    <property type="entry name" value="Thioredoxin-like_sf"/>
</dbReference>
<keyword evidence="8" id="KW-1185">Reference proteome</keyword>
<keyword evidence="6" id="KW-0496">Mitochondrion</keyword>
<reference evidence="7" key="1">
    <citation type="submission" date="2020-11" db="EMBL/GenBank/DDBJ databases">
        <authorList>
            <consortium name="DOE Joint Genome Institute"/>
            <person name="Ahrendt S."/>
            <person name="Riley R."/>
            <person name="Andreopoulos W."/>
            <person name="LaButti K."/>
            <person name="Pangilinan J."/>
            <person name="Ruiz-duenas F.J."/>
            <person name="Barrasa J.M."/>
            <person name="Sanchez-Garcia M."/>
            <person name="Camarero S."/>
            <person name="Miyauchi S."/>
            <person name="Serrano A."/>
            <person name="Linde D."/>
            <person name="Babiker R."/>
            <person name="Drula E."/>
            <person name="Ayuso-Fernandez I."/>
            <person name="Pacheco R."/>
            <person name="Padilla G."/>
            <person name="Ferreira P."/>
            <person name="Barriuso J."/>
            <person name="Kellner H."/>
            <person name="Castanera R."/>
            <person name="Alfaro M."/>
            <person name="Ramirez L."/>
            <person name="Pisabarro A.G."/>
            <person name="Kuo A."/>
            <person name="Tritt A."/>
            <person name="Lipzen A."/>
            <person name="He G."/>
            <person name="Yan M."/>
            <person name="Ng V."/>
            <person name="Cullen D."/>
            <person name="Martin F."/>
            <person name="Rosso M.-N."/>
            <person name="Henrissat B."/>
            <person name="Hibbett D."/>
            <person name="Martinez A.T."/>
            <person name="Grigoriev I.V."/>
        </authorList>
    </citation>
    <scope>NUCLEOTIDE SEQUENCE</scope>
    <source>
        <strain evidence="7">AH 44721</strain>
    </source>
</reference>
<protein>
    <submittedName>
        <fullName evidence="7">Thioredoxin-like protein</fullName>
    </submittedName>
</protein>
<comment type="subcellular location">
    <subcellularLocation>
        <location evidence="2">Mitochondrion</location>
    </subcellularLocation>
</comment>
<name>A0A9P5TI80_GYMJU</name>
<dbReference type="GO" id="GO:0016491">
    <property type="term" value="F:oxidoreductase activity"/>
    <property type="evidence" value="ECO:0007669"/>
    <property type="project" value="UniProtKB-KW"/>
</dbReference>
<dbReference type="InterPro" id="IPR012882">
    <property type="entry name" value="Fmp46"/>
</dbReference>
<evidence type="ECO:0000256" key="4">
    <source>
        <dbReference type="ARBA" id="ARBA00022946"/>
    </source>
</evidence>
<gene>
    <name evidence="7" type="ORF">CPB84DRAFT_1789646</name>
</gene>